<protein>
    <submittedName>
        <fullName evidence="1">Endodeoxyribonuclease I</fullName>
    </submittedName>
</protein>
<name>A0AAX3ZY04_9CAUD</name>
<dbReference type="EMBL" id="OR420750">
    <property type="protein sequence ID" value="WMM95630.1"/>
    <property type="molecule type" value="Genomic_DNA"/>
</dbReference>
<gene>
    <name evidence="1" type="ORF">CRP361_gp12</name>
</gene>
<dbReference type="SUPFAM" id="SSF52980">
    <property type="entry name" value="Restriction endonuclease-like"/>
    <property type="match status" value="1"/>
</dbReference>
<dbReference type="GO" id="GO:0016032">
    <property type="term" value="P:viral process"/>
    <property type="evidence" value="ECO:0007669"/>
    <property type="project" value="InterPro"/>
</dbReference>
<evidence type="ECO:0000313" key="2">
    <source>
        <dbReference type="Proteomes" id="UP001304635"/>
    </source>
</evidence>
<sequence length="143" mass="16802">MKQTSKRKLGSSVRANAIKHGWRSGLEESLAAELRSKGVEYEYETRVINWVVPERKARYTPDFWIKTKSGKTIVCEAKGRFITANRQQMILVKQQHPELDIRFVFSNSRQKISKQSKTTYGMWCEKHCFLYADKTVPQEWLDE</sequence>
<reference evidence="1 2" key="1">
    <citation type="submission" date="2023-08" db="EMBL/GenBank/DDBJ databases">
        <authorList>
            <person name="Du S."/>
            <person name="Wu Z."/>
            <person name="Wu Y."/>
            <person name="Yang M."/>
            <person name="Shao J."/>
            <person name="Liu H."/>
            <person name="Zhao Y."/>
            <person name="Zhang Z."/>
        </authorList>
    </citation>
    <scope>NUCLEOTIDE SEQUENCE [LARGE SCALE GENOMIC DNA]</scope>
</reference>
<dbReference type="GO" id="GO:0008833">
    <property type="term" value="F:deoxyribonuclease IV (phage-T4-induced) activity"/>
    <property type="evidence" value="ECO:0007669"/>
    <property type="project" value="InterPro"/>
</dbReference>
<organism evidence="1 2">
    <name type="scientific">Roseobacter phage CRP-361</name>
    <dbReference type="NCBI Taxonomy" id="3072848"/>
    <lineage>
        <taxon>Viruses</taxon>
        <taxon>Duplodnaviria</taxon>
        <taxon>Heunggongvirae</taxon>
        <taxon>Uroviricota</taxon>
        <taxon>Caudoviricetes</taxon>
        <taxon>Autographivirales</taxon>
        <taxon>Autographivirales incertae sedis</taxon>
        <taxon>Dynamenevirus</taxon>
        <taxon>Dynamenevirus CRP361</taxon>
    </lineage>
</organism>
<dbReference type="CDD" id="cd22324">
    <property type="entry name" value="Endonuclease_I"/>
    <property type="match status" value="1"/>
</dbReference>
<dbReference type="GO" id="GO:0015074">
    <property type="term" value="P:DNA integration"/>
    <property type="evidence" value="ECO:0007669"/>
    <property type="project" value="InterPro"/>
</dbReference>
<proteinExistence type="predicted"/>
<evidence type="ECO:0000313" key="1">
    <source>
        <dbReference type="EMBL" id="WMM95630.1"/>
    </source>
</evidence>
<dbReference type="Gene3D" id="3.40.91.30">
    <property type="match status" value="1"/>
</dbReference>
<accession>A0AAX3ZY04</accession>
<dbReference type="Proteomes" id="UP001304635">
    <property type="component" value="Segment"/>
</dbReference>
<keyword evidence="2" id="KW-1185">Reference proteome</keyword>
<dbReference type="InterPro" id="IPR008029">
    <property type="entry name" value="Phage_T7_Gp3_endoDNaseI"/>
</dbReference>
<dbReference type="InterPro" id="IPR011335">
    <property type="entry name" value="Restrct_endonuc-II-like"/>
</dbReference>
<dbReference type="Pfam" id="PF05367">
    <property type="entry name" value="Phage_endo_I"/>
    <property type="match status" value="1"/>
</dbReference>